<dbReference type="PANTHER" id="PTHR43685:SF5">
    <property type="entry name" value="GLYCOSYLTRANSFERASE EPSE-RELATED"/>
    <property type="match status" value="1"/>
</dbReference>
<evidence type="ECO:0000256" key="4">
    <source>
        <dbReference type="SAM" id="MobiDB-lite"/>
    </source>
</evidence>
<accession>A0ABU3BSF8</accession>
<dbReference type="RefSeq" id="WP_311663911.1">
    <property type="nucleotide sequence ID" value="NZ_JAVRHT010000023.1"/>
</dbReference>
<dbReference type="Gene3D" id="3.90.550.10">
    <property type="entry name" value="Spore Coat Polysaccharide Biosynthesis Protein SpsA, Chain A"/>
    <property type="match status" value="1"/>
</dbReference>
<feature type="domain" description="Glycosyltransferase 2-like" evidence="5">
    <location>
        <begin position="7"/>
        <end position="124"/>
    </location>
</feature>
<evidence type="ECO:0000256" key="3">
    <source>
        <dbReference type="ARBA" id="ARBA00022679"/>
    </source>
</evidence>
<evidence type="ECO:0000259" key="5">
    <source>
        <dbReference type="Pfam" id="PF00535"/>
    </source>
</evidence>
<keyword evidence="7" id="KW-1185">Reference proteome</keyword>
<dbReference type="Pfam" id="PF00535">
    <property type="entry name" value="Glycos_transf_2"/>
    <property type="match status" value="1"/>
</dbReference>
<dbReference type="SUPFAM" id="SSF53448">
    <property type="entry name" value="Nucleotide-diphospho-sugar transferases"/>
    <property type="match status" value="1"/>
</dbReference>
<dbReference type="InterPro" id="IPR029044">
    <property type="entry name" value="Nucleotide-diphossugar_trans"/>
</dbReference>
<proteinExistence type="inferred from homology"/>
<gene>
    <name evidence="6" type="ORF">RM540_10695</name>
</gene>
<keyword evidence="3 6" id="KW-0808">Transferase</keyword>
<dbReference type="PANTHER" id="PTHR43685">
    <property type="entry name" value="GLYCOSYLTRANSFERASE"/>
    <property type="match status" value="1"/>
</dbReference>
<evidence type="ECO:0000256" key="2">
    <source>
        <dbReference type="ARBA" id="ARBA00022676"/>
    </source>
</evidence>
<comment type="similarity">
    <text evidence="1">Belongs to the glycosyltransferase 2 family.</text>
</comment>
<organism evidence="6 7">
    <name type="scientific">Rubrivirga litoralis</name>
    <dbReference type="NCBI Taxonomy" id="3075598"/>
    <lineage>
        <taxon>Bacteria</taxon>
        <taxon>Pseudomonadati</taxon>
        <taxon>Rhodothermota</taxon>
        <taxon>Rhodothermia</taxon>
        <taxon>Rhodothermales</taxon>
        <taxon>Rubricoccaceae</taxon>
        <taxon>Rubrivirga</taxon>
    </lineage>
</organism>
<dbReference type="Proteomes" id="UP001267426">
    <property type="component" value="Unassembled WGS sequence"/>
</dbReference>
<sequence>MSDPLVSVLVTAYNAEPWLAETLGSALAQTYPNVEVVVVDDGSTDGTLRVARGFEGPRVQVVGQVNAGACAARNRALAESNGDLVQYLDADDLLAPDKIERQVARLRDEPEGTVASGPWARFRERPGDLGRGGEAGWEDYEPAVDFLVQSWSPGGGMMPNFGWLTPRPLVDAAGPWDERLRKNQDGEFFARVLAQAARVAFCPGAWGYYRSGVTTSVSARRGADVAESLFAAAEGASRAVLGRLDTDAARRACASLWMGVAFQTYPVAPEVGARAEARAAALGGSDAEPGGGRAFQVVRDALGWKAAVRFQHVWYRLRYGR</sequence>
<evidence type="ECO:0000313" key="6">
    <source>
        <dbReference type="EMBL" id="MDT0632213.1"/>
    </source>
</evidence>
<comment type="caution">
    <text evidence="6">The sequence shown here is derived from an EMBL/GenBank/DDBJ whole genome shotgun (WGS) entry which is preliminary data.</text>
</comment>
<dbReference type="InterPro" id="IPR001173">
    <property type="entry name" value="Glyco_trans_2-like"/>
</dbReference>
<feature type="region of interest" description="Disordered" evidence="4">
    <location>
        <begin position="108"/>
        <end position="127"/>
    </location>
</feature>
<dbReference type="CDD" id="cd00761">
    <property type="entry name" value="Glyco_tranf_GTA_type"/>
    <property type="match status" value="1"/>
</dbReference>
<dbReference type="InterPro" id="IPR050834">
    <property type="entry name" value="Glycosyltransf_2"/>
</dbReference>
<keyword evidence="2 6" id="KW-0328">Glycosyltransferase</keyword>
<evidence type="ECO:0000313" key="7">
    <source>
        <dbReference type="Proteomes" id="UP001267426"/>
    </source>
</evidence>
<dbReference type="EMBL" id="JAVRHT010000023">
    <property type="protein sequence ID" value="MDT0632213.1"/>
    <property type="molecule type" value="Genomic_DNA"/>
</dbReference>
<name>A0ABU3BSF8_9BACT</name>
<dbReference type="GO" id="GO:0016757">
    <property type="term" value="F:glycosyltransferase activity"/>
    <property type="evidence" value="ECO:0007669"/>
    <property type="project" value="UniProtKB-KW"/>
</dbReference>
<evidence type="ECO:0000256" key="1">
    <source>
        <dbReference type="ARBA" id="ARBA00006739"/>
    </source>
</evidence>
<reference evidence="6 7" key="1">
    <citation type="submission" date="2023-09" db="EMBL/GenBank/DDBJ databases">
        <authorList>
            <person name="Rey-Velasco X."/>
        </authorList>
    </citation>
    <scope>NUCLEOTIDE SEQUENCE [LARGE SCALE GENOMIC DNA]</scope>
    <source>
        <strain evidence="6 7">F394</strain>
    </source>
</reference>
<protein>
    <submittedName>
        <fullName evidence="6">Glycosyltransferase family A protein</fullName>
        <ecNumber evidence="6">2.4.-.-</ecNumber>
    </submittedName>
</protein>
<dbReference type="EC" id="2.4.-.-" evidence="6"/>